<sequence length="78" mass="8294">MAERNGHHCVGLRSRVRRTDAIRAGILLAALHSADTRIRHHVTVRLCAAASKGAVITTAPFRVVAAPPCSGVRQHGGH</sequence>
<name>A0A3T0SWX4_9MICO</name>
<organism evidence="1 2">
    <name type="scientific">Rathayibacter festucae DSM 15932</name>
    <dbReference type="NCBI Taxonomy" id="1328866"/>
    <lineage>
        <taxon>Bacteria</taxon>
        <taxon>Bacillati</taxon>
        <taxon>Actinomycetota</taxon>
        <taxon>Actinomycetes</taxon>
        <taxon>Micrococcales</taxon>
        <taxon>Microbacteriaceae</taxon>
        <taxon>Rathayibacter</taxon>
    </lineage>
</organism>
<evidence type="ECO:0000313" key="2">
    <source>
        <dbReference type="Proteomes" id="UP000285317"/>
    </source>
</evidence>
<dbReference type="Proteomes" id="UP000285317">
    <property type="component" value="Chromosome"/>
</dbReference>
<dbReference type="KEGG" id="rfs:C1I64_01635"/>
<reference evidence="1 2" key="1">
    <citation type="submission" date="2018-03" db="EMBL/GenBank/DDBJ databases">
        <title>Bacteriophage NCPPB3778 and a type I-E CRISPR drive the evolution of the US Biological Select Agent, Rathayibacter toxicus.</title>
        <authorList>
            <person name="Davis E.W.II."/>
            <person name="Tabima J.F."/>
            <person name="Weisberg A.J."/>
            <person name="Dantas Lopes L."/>
            <person name="Wiseman M.S."/>
            <person name="Wiseman M.S."/>
            <person name="Pupko T."/>
            <person name="Belcher M.S."/>
            <person name="Sechler A.J."/>
            <person name="Tancos M.A."/>
            <person name="Schroeder B.K."/>
            <person name="Murray T.D."/>
            <person name="Luster D.G."/>
            <person name="Schneider W.L."/>
            <person name="Rogers E."/>
            <person name="Andreote F.D."/>
            <person name="Grunwald N.J."/>
            <person name="Putnam M.L."/>
            <person name="Chang J.H."/>
        </authorList>
    </citation>
    <scope>NUCLEOTIDE SEQUENCE [LARGE SCALE GENOMIC DNA]</scope>
    <source>
        <strain evidence="1 2">DSM 15932</strain>
    </source>
</reference>
<evidence type="ECO:0000313" key="1">
    <source>
        <dbReference type="EMBL" id="AZZ50878.1"/>
    </source>
</evidence>
<proteinExistence type="predicted"/>
<protein>
    <submittedName>
        <fullName evidence="1">Uncharacterized protein</fullName>
    </submittedName>
</protein>
<gene>
    <name evidence="1" type="ORF">C1I64_01635</name>
</gene>
<dbReference type="AlphaFoldDB" id="A0A3T0SWX4"/>
<dbReference type="EMBL" id="CP028137">
    <property type="protein sequence ID" value="AZZ50878.1"/>
    <property type="molecule type" value="Genomic_DNA"/>
</dbReference>
<accession>A0A3T0SWX4</accession>